<dbReference type="PROSITE" id="PS51343">
    <property type="entry name" value="PII_GLNB_DOM"/>
    <property type="match status" value="1"/>
</dbReference>
<gene>
    <name evidence="3" type="ORF">DW070_09035</name>
</gene>
<comment type="similarity">
    <text evidence="2">Belongs to the P(II) protein family.</text>
</comment>
<reference evidence="3 4" key="1">
    <citation type="submission" date="2018-08" db="EMBL/GenBank/DDBJ databases">
        <title>A genome reference for cultivated species of the human gut microbiota.</title>
        <authorList>
            <person name="Zou Y."/>
            <person name="Xue W."/>
            <person name="Luo G."/>
        </authorList>
    </citation>
    <scope>NUCLEOTIDE SEQUENCE [LARGE SCALE GENOMIC DNA]</scope>
    <source>
        <strain evidence="3 4">AF45-17</strain>
    </source>
</reference>
<dbReference type="GO" id="GO:0005524">
    <property type="term" value="F:ATP binding"/>
    <property type="evidence" value="ECO:0007669"/>
    <property type="project" value="TreeGrafter"/>
</dbReference>
<feature type="modified residue" description="O-UMP-tyrosine" evidence="1">
    <location>
        <position position="51"/>
    </location>
</feature>
<name>A0A3E2TN47_9FIRM</name>
<accession>A0A3E2TN47</accession>
<dbReference type="Pfam" id="PF00543">
    <property type="entry name" value="P-II"/>
    <property type="match status" value="1"/>
</dbReference>
<dbReference type="InterPro" id="IPR017918">
    <property type="entry name" value="N-reg_PII_CS"/>
</dbReference>
<dbReference type="Proteomes" id="UP000260773">
    <property type="component" value="Unassembled WGS sequence"/>
</dbReference>
<sequence>MKKLEIIIKPEKLESLKNILDDCGASGLMITNIMGYGNQKGYTRMYRGTTYNVNLLPKVKVETVVADDAAEKIVDRVVKEISTGNYGDGKIFIYNIEDVVRIRTGERGADAI</sequence>
<protein>
    <submittedName>
        <fullName evidence="3">P-II family nitrogen regulator</fullName>
    </submittedName>
</protein>
<dbReference type="PANTHER" id="PTHR30115">
    <property type="entry name" value="NITROGEN REGULATORY PROTEIN P-II"/>
    <property type="match status" value="1"/>
</dbReference>
<proteinExistence type="inferred from homology"/>
<evidence type="ECO:0000313" key="3">
    <source>
        <dbReference type="EMBL" id="RGB79763.1"/>
    </source>
</evidence>
<organism evidence="3 4">
    <name type="scientific">Coprococcus catus</name>
    <dbReference type="NCBI Taxonomy" id="116085"/>
    <lineage>
        <taxon>Bacteria</taxon>
        <taxon>Bacillati</taxon>
        <taxon>Bacillota</taxon>
        <taxon>Clostridia</taxon>
        <taxon>Lachnospirales</taxon>
        <taxon>Lachnospiraceae</taxon>
        <taxon>Coprococcus</taxon>
    </lineage>
</organism>
<dbReference type="InterPro" id="IPR015867">
    <property type="entry name" value="N-reg_PII/ATP_PRibTrfase_C"/>
</dbReference>
<dbReference type="GO" id="GO:0005829">
    <property type="term" value="C:cytosol"/>
    <property type="evidence" value="ECO:0007669"/>
    <property type="project" value="TreeGrafter"/>
</dbReference>
<keyword evidence="1" id="KW-0597">Phosphoprotein</keyword>
<dbReference type="PRINTS" id="PR00340">
    <property type="entry name" value="PIIGLNB"/>
</dbReference>
<dbReference type="GO" id="GO:0006808">
    <property type="term" value="P:regulation of nitrogen utilization"/>
    <property type="evidence" value="ECO:0007669"/>
    <property type="project" value="InterPro"/>
</dbReference>
<dbReference type="SMART" id="SM00938">
    <property type="entry name" value="P-II"/>
    <property type="match status" value="1"/>
</dbReference>
<comment type="caution">
    <text evidence="3">The sequence shown here is derived from an EMBL/GenBank/DDBJ whole genome shotgun (WGS) entry which is preliminary data.</text>
</comment>
<evidence type="ECO:0000256" key="2">
    <source>
        <dbReference type="RuleBase" id="RU003936"/>
    </source>
</evidence>
<dbReference type="InterPro" id="IPR002187">
    <property type="entry name" value="N-reg_PII"/>
</dbReference>
<dbReference type="SUPFAM" id="SSF54913">
    <property type="entry name" value="GlnB-like"/>
    <property type="match status" value="1"/>
</dbReference>
<dbReference type="PROSITE" id="PS00638">
    <property type="entry name" value="PII_GLNB_CTER"/>
    <property type="match status" value="1"/>
</dbReference>
<dbReference type="PANTHER" id="PTHR30115:SF11">
    <property type="entry name" value="NITROGEN REGULATORY PROTEIN P-II HOMOLOG"/>
    <property type="match status" value="1"/>
</dbReference>
<dbReference type="RefSeq" id="WP_117528418.1">
    <property type="nucleotide sequence ID" value="NZ_JAQDKA010000024.1"/>
</dbReference>
<evidence type="ECO:0000313" key="4">
    <source>
        <dbReference type="Proteomes" id="UP000260773"/>
    </source>
</evidence>
<dbReference type="EMBL" id="QVEP01000019">
    <property type="protein sequence ID" value="RGB79763.1"/>
    <property type="molecule type" value="Genomic_DNA"/>
</dbReference>
<dbReference type="InterPro" id="IPR011322">
    <property type="entry name" value="N-reg_PII-like_a/b"/>
</dbReference>
<dbReference type="AlphaFoldDB" id="A0A3E2TN47"/>
<evidence type="ECO:0000256" key="1">
    <source>
        <dbReference type="PIRSR" id="PIRSR602187-50"/>
    </source>
</evidence>
<dbReference type="Gene3D" id="3.30.70.120">
    <property type="match status" value="1"/>
</dbReference>
<dbReference type="GO" id="GO:0030234">
    <property type="term" value="F:enzyme regulator activity"/>
    <property type="evidence" value="ECO:0007669"/>
    <property type="project" value="InterPro"/>
</dbReference>